<feature type="domain" description="Tyrosine-protein kinase ephrin type A/B receptor-like" evidence="1">
    <location>
        <begin position="279"/>
        <end position="314"/>
    </location>
</feature>
<evidence type="ECO:0000313" key="4">
    <source>
        <dbReference type="Proteomes" id="UP001165065"/>
    </source>
</evidence>
<feature type="domain" description="ILEI/PANDER" evidence="2">
    <location>
        <begin position="127"/>
        <end position="219"/>
    </location>
</feature>
<name>A0A9W7GFB6_9STRA</name>
<reference evidence="4" key="1">
    <citation type="journal article" date="2023" name="Commun. Biol.">
        <title>Genome analysis of Parmales, the sister group of diatoms, reveals the evolutionary specialization of diatoms from phago-mixotrophs to photoautotrophs.</title>
        <authorList>
            <person name="Ban H."/>
            <person name="Sato S."/>
            <person name="Yoshikawa S."/>
            <person name="Yamada K."/>
            <person name="Nakamura Y."/>
            <person name="Ichinomiya M."/>
            <person name="Sato N."/>
            <person name="Blanc-Mathieu R."/>
            <person name="Endo H."/>
            <person name="Kuwata A."/>
            <person name="Ogata H."/>
        </authorList>
    </citation>
    <scope>NUCLEOTIDE SEQUENCE [LARGE SCALE GENOMIC DNA]</scope>
</reference>
<dbReference type="OrthoDB" id="439917at2759"/>
<dbReference type="Pfam" id="PF15711">
    <property type="entry name" value="ILEI"/>
    <property type="match status" value="1"/>
</dbReference>
<gene>
    <name evidence="3" type="ORF">TrCOL_g12018</name>
</gene>
<dbReference type="InterPro" id="IPR011641">
    <property type="entry name" value="Tyr-kin_ephrin_A/B_rcpt-like"/>
</dbReference>
<evidence type="ECO:0008006" key="5">
    <source>
        <dbReference type="Google" id="ProtNLM"/>
    </source>
</evidence>
<dbReference type="Gene3D" id="2.10.50.10">
    <property type="entry name" value="Tumor Necrosis Factor Receptor, subunit A, domain 2"/>
    <property type="match status" value="4"/>
</dbReference>
<dbReference type="InterPro" id="IPR009030">
    <property type="entry name" value="Growth_fac_rcpt_cys_sf"/>
</dbReference>
<proteinExistence type="predicted"/>
<feature type="domain" description="Tyrosine-protein kinase ephrin type A/B receptor-like" evidence="1">
    <location>
        <begin position="504"/>
        <end position="547"/>
    </location>
</feature>
<dbReference type="EMBL" id="BRYA01000224">
    <property type="protein sequence ID" value="GMI44759.1"/>
    <property type="molecule type" value="Genomic_DNA"/>
</dbReference>
<dbReference type="PANTHER" id="PTHR46967:SF1">
    <property type="entry name" value="KERATIN-ASSOCIATED PROTEIN 16-1-LIKE"/>
    <property type="match status" value="1"/>
</dbReference>
<accession>A0A9W7GFB6</accession>
<organism evidence="3 4">
    <name type="scientific">Triparma columacea</name>
    <dbReference type="NCBI Taxonomy" id="722753"/>
    <lineage>
        <taxon>Eukaryota</taxon>
        <taxon>Sar</taxon>
        <taxon>Stramenopiles</taxon>
        <taxon>Ochrophyta</taxon>
        <taxon>Bolidophyceae</taxon>
        <taxon>Parmales</taxon>
        <taxon>Triparmaceae</taxon>
        <taxon>Triparma</taxon>
    </lineage>
</organism>
<dbReference type="InterPro" id="IPR039477">
    <property type="entry name" value="ILEI/PANDER_dom"/>
</dbReference>
<evidence type="ECO:0000259" key="2">
    <source>
        <dbReference type="Pfam" id="PF15711"/>
    </source>
</evidence>
<evidence type="ECO:0000259" key="1">
    <source>
        <dbReference type="Pfam" id="PF07699"/>
    </source>
</evidence>
<feature type="domain" description="Tyrosine-protein kinase ephrin type A/B receptor-like" evidence="1">
    <location>
        <begin position="354"/>
        <end position="401"/>
    </location>
</feature>
<dbReference type="PANTHER" id="PTHR46967">
    <property type="entry name" value="INSULIN-LIKE GROWTH FACTOR BINDING PROTEIN,N-TERMINAL"/>
    <property type="match status" value="1"/>
</dbReference>
<comment type="caution">
    <text evidence="3">The sequence shown here is derived from an EMBL/GenBank/DDBJ whole genome shotgun (WGS) entry which is preliminary data.</text>
</comment>
<keyword evidence="4" id="KW-1185">Reference proteome</keyword>
<dbReference type="AlphaFoldDB" id="A0A9W7GFB6"/>
<dbReference type="Pfam" id="PF07699">
    <property type="entry name" value="Ephrin_rec_like"/>
    <property type="match status" value="3"/>
</dbReference>
<evidence type="ECO:0000313" key="3">
    <source>
        <dbReference type="EMBL" id="GMI44759.1"/>
    </source>
</evidence>
<dbReference type="Proteomes" id="UP001165065">
    <property type="component" value="Unassembled WGS sequence"/>
</dbReference>
<dbReference type="SMART" id="SM01411">
    <property type="entry name" value="Ephrin_rec_like"/>
    <property type="match status" value="7"/>
</dbReference>
<protein>
    <recommendedName>
        <fullName evidence="5">Tyrosine-protein kinase ephrin type A/B receptor-like domain-containing protein</fullName>
    </recommendedName>
</protein>
<sequence>MEQFVTLLCDILRSLQLMTWTFQLAILLMPLRMCWRFIKLQGSQLQTTSASGPRGKLSNTTSKKKRMAWRAPAPLLVLVFSLTLLSRVRLVVSTAVDFRVTSKGWYDRNGNYARFYVDNNLVAEGSNGFNLVTLTTGAAGFAVTEIAMGLNMYTNPSSSSQTLYDAINAVPTNTIVCASVNDTPKGITSTGFAGLHMIGGQTTAFPTWRQSYILCGRKGHTSPIVELGPVSSPLETSLSFCDDYSALIISASCAVVTPVTSNVNDMSDSESSCVPCAAGRFSTSGSTSCSICPSGTYSIPQQANECTNCPLGKHIADDGQDEDQHAHLAACVNCSPGKAAPALGSIDCLDCGPGTFSSSPPTSCSDCSPGTYSAGLANSQCDDCPAGTVASSSGSSFCSDCGPGTFSSSPPTSCSDCSPGTYSAGLANSQCDDCLAGTAASSSGSSFCSDYGPGTFSSSPPTSCSDCSPGTYSAGLANSQCDDCLAGTVASSSGSSFCSNCGPGTFSATPTNSCSICSSGRYSTASANPSCTSCPEGKYNDDEATTAANHNALSTCLDCPIGTFSTTSGASSSTTCVTCPQGSFTSMPSSTVCSTCPAGRFNDDLATSPSLHDSLSSCPVCPAGKINTDPATSRYLHITCDACPRGKKNEYDGTDPIKHNSPDDCEVR</sequence>
<dbReference type="SUPFAM" id="SSF57184">
    <property type="entry name" value="Growth factor receptor domain"/>
    <property type="match status" value="2"/>
</dbReference>